<reference evidence="2" key="1">
    <citation type="journal article" date="2022" name="Mol. Ecol. Resour.">
        <title>The genomes of chicory, endive, great burdock and yacon provide insights into Asteraceae palaeo-polyploidization history and plant inulin production.</title>
        <authorList>
            <person name="Fan W."/>
            <person name="Wang S."/>
            <person name="Wang H."/>
            <person name="Wang A."/>
            <person name="Jiang F."/>
            <person name="Liu H."/>
            <person name="Zhao H."/>
            <person name="Xu D."/>
            <person name="Zhang Y."/>
        </authorList>
    </citation>
    <scope>NUCLEOTIDE SEQUENCE [LARGE SCALE GENOMIC DNA]</scope>
    <source>
        <strain evidence="2">cv. Yunnan</strain>
    </source>
</reference>
<proteinExistence type="predicted"/>
<sequence length="79" mass="8823">MAEDGIEIGIVLDSENHIRFEVCGSLKETYNCNGCSLWDGIFTVLVVLGSQRSGATLWLLPLSYLTVTIIKFRKKVRFG</sequence>
<dbReference type="EMBL" id="CM042025">
    <property type="protein sequence ID" value="KAI3807965.1"/>
    <property type="molecule type" value="Genomic_DNA"/>
</dbReference>
<dbReference type="Proteomes" id="UP001056120">
    <property type="component" value="Linkage Group LG08"/>
</dbReference>
<organism evidence="1 2">
    <name type="scientific">Smallanthus sonchifolius</name>
    <dbReference type="NCBI Taxonomy" id="185202"/>
    <lineage>
        <taxon>Eukaryota</taxon>
        <taxon>Viridiplantae</taxon>
        <taxon>Streptophyta</taxon>
        <taxon>Embryophyta</taxon>
        <taxon>Tracheophyta</taxon>
        <taxon>Spermatophyta</taxon>
        <taxon>Magnoliopsida</taxon>
        <taxon>eudicotyledons</taxon>
        <taxon>Gunneridae</taxon>
        <taxon>Pentapetalae</taxon>
        <taxon>asterids</taxon>
        <taxon>campanulids</taxon>
        <taxon>Asterales</taxon>
        <taxon>Asteraceae</taxon>
        <taxon>Asteroideae</taxon>
        <taxon>Heliantheae alliance</taxon>
        <taxon>Millerieae</taxon>
        <taxon>Smallanthus</taxon>
    </lineage>
</organism>
<evidence type="ECO:0000313" key="1">
    <source>
        <dbReference type="EMBL" id="KAI3807965.1"/>
    </source>
</evidence>
<gene>
    <name evidence="1" type="ORF">L1987_23904</name>
</gene>
<comment type="caution">
    <text evidence="1">The sequence shown here is derived from an EMBL/GenBank/DDBJ whole genome shotgun (WGS) entry which is preliminary data.</text>
</comment>
<accession>A0ACB9IKP5</accession>
<evidence type="ECO:0000313" key="2">
    <source>
        <dbReference type="Proteomes" id="UP001056120"/>
    </source>
</evidence>
<protein>
    <submittedName>
        <fullName evidence="1">Uncharacterized protein</fullName>
    </submittedName>
</protein>
<keyword evidence="2" id="KW-1185">Reference proteome</keyword>
<reference evidence="1 2" key="2">
    <citation type="journal article" date="2022" name="Mol. Ecol. Resour.">
        <title>The genomes of chicory, endive, great burdock and yacon provide insights into Asteraceae paleo-polyploidization history and plant inulin production.</title>
        <authorList>
            <person name="Fan W."/>
            <person name="Wang S."/>
            <person name="Wang H."/>
            <person name="Wang A."/>
            <person name="Jiang F."/>
            <person name="Liu H."/>
            <person name="Zhao H."/>
            <person name="Xu D."/>
            <person name="Zhang Y."/>
        </authorList>
    </citation>
    <scope>NUCLEOTIDE SEQUENCE [LARGE SCALE GENOMIC DNA]</scope>
    <source>
        <strain evidence="2">cv. Yunnan</strain>
        <tissue evidence="1">Leaves</tissue>
    </source>
</reference>
<name>A0ACB9IKP5_9ASTR</name>